<dbReference type="KEGG" id="palo:E6C60_2874"/>
<dbReference type="OrthoDB" id="9787430at2"/>
<evidence type="ECO:0000313" key="8">
    <source>
        <dbReference type="Proteomes" id="UP000300879"/>
    </source>
</evidence>
<accession>A0A4P8XMU1</accession>
<reference evidence="7 8" key="1">
    <citation type="submission" date="2019-05" db="EMBL/GenBank/DDBJ databases">
        <authorList>
            <person name="Chen C."/>
        </authorList>
    </citation>
    <scope>NUCLEOTIDE SEQUENCE [LARGE SCALE GENOMIC DNA]</scope>
    <source>
        <strain evidence="7 8">HB172198</strain>
    </source>
</reference>
<feature type="transmembrane region" description="Helical" evidence="6">
    <location>
        <begin position="364"/>
        <end position="388"/>
    </location>
</feature>
<dbReference type="Pfam" id="PF04286">
    <property type="entry name" value="DUF445"/>
    <property type="match status" value="1"/>
</dbReference>
<dbReference type="RefSeq" id="WP_138226436.1">
    <property type="nucleotide sequence ID" value="NZ_CP040396.1"/>
</dbReference>
<dbReference type="Proteomes" id="UP000300879">
    <property type="component" value="Chromosome"/>
</dbReference>
<dbReference type="AlphaFoldDB" id="A0A4P8XMU1"/>
<evidence type="ECO:0000313" key="7">
    <source>
        <dbReference type="EMBL" id="QCT03585.1"/>
    </source>
</evidence>
<evidence type="ECO:0000256" key="2">
    <source>
        <dbReference type="ARBA" id="ARBA00008053"/>
    </source>
</evidence>
<dbReference type="InterPro" id="IPR007383">
    <property type="entry name" value="DUF445"/>
</dbReference>
<proteinExistence type="inferred from homology"/>
<comment type="subcellular location">
    <subcellularLocation>
        <location evidence="1">Endomembrane system</location>
    </subcellularLocation>
</comment>
<evidence type="ECO:0000256" key="5">
    <source>
        <dbReference type="ARBA" id="ARBA00023136"/>
    </source>
</evidence>
<dbReference type="GO" id="GO:0012505">
    <property type="term" value="C:endomembrane system"/>
    <property type="evidence" value="ECO:0007669"/>
    <property type="project" value="UniProtKB-SubCell"/>
</dbReference>
<keyword evidence="8" id="KW-1185">Reference proteome</keyword>
<organism evidence="7 8">
    <name type="scientific">Paenibacillus algicola</name>
    <dbReference type="NCBI Taxonomy" id="2565926"/>
    <lineage>
        <taxon>Bacteria</taxon>
        <taxon>Bacillati</taxon>
        <taxon>Bacillota</taxon>
        <taxon>Bacilli</taxon>
        <taxon>Bacillales</taxon>
        <taxon>Paenibacillaceae</taxon>
        <taxon>Paenibacillus</taxon>
    </lineage>
</organism>
<evidence type="ECO:0000256" key="3">
    <source>
        <dbReference type="ARBA" id="ARBA00022692"/>
    </source>
</evidence>
<name>A0A4P8XMU1_9BACL</name>
<comment type="similarity">
    <text evidence="2">Belongs to the UPF0754 family.</text>
</comment>
<dbReference type="PANTHER" id="PTHR35791:SF1">
    <property type="entry name" value="UPF0754 MEMBRANE PROTEIN YHEB"/>
    <property type="match status" value="1"/>
</dbReference>
<evidence type="ECO:0000256" key="6">
    <source>
        <dbReference type="SAM" id="Phobius"/>
    </source>
</evidence>
<evidence type="ECO:0008006" key="9">
    <source>
        <dbReference type="Google" id="ProtNLM"/>
    </source>
</evidence>
<keyword evidence="5 6" id="KW-0472">Membrane</keyword>
<dbReference type="EMBL" id="CP040396">
    <property type="protein sequence ID" value="QCT03585.1"/>
    <property type="molecule type" value="Genomic_DNA"/>
</dbReference>
<protein>
    <recommendedName>
        <fullName evidence="9">DUF445 domain-containing protein</fullName>
    </recommendedName>
</protein>
<evidence type="ECO:0000256" key="1">
    <source>
        <dbReference type="ARBA" id="ARBA00004308"/>
    </source>
</evidence>
<evidence type="ECO:0000256" key="4">
    <source>
        <dbReference type="ARBA" id="ARBA00022989"/>
    </source>
</evidence>
<feature type="transmembrane region" description="Helical" evidence="6">
    <location>
        <begin position="6"/>
        <end position="25"/>
    </location>
</feature>
<gene>
    <name evidence="7" type="ORF">E6C60_2874</name>
</gene>
<sequence>MQSGLFILINMCVAAFVGGITNHFAIKMLFHPRNEVKIFGRRLPFTPGLIPKRKQDIAKSLGEVVSQYLVTSEGLQEMLQKPAFRQKAVDTLSAKLNSLAESEDSVKDVLLGIWSEEEWEALKGKALQSARSAVSRSAVSMWAAYGLEEKPLKELVPGWSEDKRRQWSEQAAEMVLKELGDTLLSAEGQRMLREMTHSMVDKAGGFLGTMAALFVDEDKLVQKLTPTLIGQLEGGRVHRTVADIIAAKLEQYGEMPLGALVQSLAGEPALELLLQKLEQVLPWEEWMARGEQVTIAEIVRPRLAALQEALPQWVDKGLGMASSAVPALVKSIRLPELVQEQVERFPIERLEQVILSVSGKEFRAITWLGVALGALIGLVQSSITILWLK</sequence>
<keyword evidence="3 6" id="KW-0812">Transmembrane</keyword>
<dbReference type="PANTHER" id="PTHR35791">
    <property type="entry name" value="UPF0754 MEMBRANE PROTEIN YHEB"/>
    <property type="match status" value="1"/>
</dbReference>
<keyword evidence="4 6" id="KW-1133">Transmembrane helix</keyword>